<comment type="caution">
    <text evidence="1">The sequence shown here is derived from an EMBL/GenBank/DDBJ whole genome shotgun (WGS) entry which is preliminary data.</text>
</comment>
<gene>
    <name evidence="1" type="ORF">As57867_007520</name>
</gene>
<dbReference type="OrthoDB" id="68072at2759"/>
<sequence length="271" mass="29554">MASPNHSSQAIVATLLPSNEILELLTVSFPSQSATHTFAVKMFLSDNEDLPMRLWLESNDTKHQWECLVLDTQNHVPKGAKYVLPWDSVVSSLKSGLEHLASHATCECDYVVTLEDGDSGHLRLALVLPYARSYYATYSFDLVPMAIEKVDIVHAQLRDVQAQLRVVQDQLRDALIEKPSMAATNNLLNAAALNDPLYASLKSMSTASPETFLTWKQIGATAGRRHSQISLLADAATISLAQPGLYHIQARGVIDASDIGSGLRLIVGSTS</sequence>
<accession>A0A6A4YY53</accession>
<proteinExistence type="predicted"/>
<protein>
    <submittedName>
        <fullName evidence="1">Uncharacterized protein</fullName>
    </submittedName>
</protein>
<feature type="non-terminal residue" evidence="1">
    <location>
        <position position="271"/>
    </location>
</feature>
<dbReference type="EMBL" id="VJMH01004109">
    <property type="protein sequence ID" value="KAF0703754.1"/>
    <property type="molecule type" value="Genomic_DNA"/>
</dbReference>
<evidence type="ECO:0000313" key="1">
    <source>
        <dbReference type="EMBL" id="KAF0703754.1"/>
    </source>
</evidence>
<dbReference type="AlphaFoldDB" id="A0A6A4YY53"/>
<reference evidence="1" key="1">
    <citation type="submission" date="2019-06" db="EMBL/GenBank/DDBJ databases">
        <title>Genomics analysis of Aphanomyces spp. identifies a new class of oomycete effector associated with host adaptation.</title>
        <authorList>
            <person name="Gaulin E."/>
        </authorList>
    </citation>
    <scope>NUCLEOTIDE SEQUENCE</scope>
    <source>
        <strain evidence="1">CBS 578.67</strain>
    </source>
</reference>
<organism evidence="1">
    <name type="scientific">Aphanomyces stellatus</name>
    <dbReference type="NCBI Taxonomy" id="120398"/>
    <lineage>
        <taxon>Eukaryota</taxon>
        <taxon>Sar</taxon>
        <taxon>Stramenopiles</taxon>
        <taxon>Oomycota</taxon>
        <taxon>Saprolegniomycetes</taxon>
        <taxon>Saprolegniales</taxon>
        <taxon>Verrucalvaceae</taxon>
        <taxon>Aphanomyces</taxon>
    </lineage>
</organism>
<name>A0A6A4YY53_9STRA</name>